<keyword evidence="3" id="KW-1185">Reference proteome</keyword>
<name>A0ABV8BAT8_9BACI</name>
<reference evidence="3" key="1">
    <citation type="journal article" date="2019" name="Int. J. Syst. Evol. Microbiol.">
        <title>The Global Catalogue of Microorganisms (GCM) 10K type strain sequencing project: providing services to taxonomists for standard genome sequencing and annotation.</title>
        <authorList>
            <consortium name="The Broad Institute Genomics Platform"/>
            <consortium name="The Broad Institute Genome Sequencing Center for Infectious Disease"/>
            <person name="Wu L."/>
            <person name="Ma J."/>
        </authorList>
    </citation>
    <scope>NUCLEOTIDE SEQUENCE [LARGE SCALE GENOMIC DNA]</scope>
    <source>
        <strain evidence="3">CCUG 61889</strain>
    </source>
</reference>
<evidence type="ECO:0000313" key="2">
    <source>
        <dbReference type="EMBL" id="MFC3886546.1"/>
    </source>
</evidence>
<protein>
    <recommendedName>
        <fullName evidence="1">DUF8042 domain-containing protein</fullName>
    </recommendedName>
</protein>
<comment type="caution">
    <text evidence="2">The sequence shown here is derived from an EMBL/GenBank/DDBJ whole genome shotgun (WGS) entry which is preliminary data.</text>
</comment>
<dbReference type="Proteomes" id="UP001595752">
    <property type="component" value="Unassembled WGS sequence"/>
</dbReference>
<evidence type="ECO:0000313" key="3">
    <source>
        <dbReference type="Proteomes" id="UP001595752"/>
    </source>
</evidence>
<dbReference type="Pfam" id="PF26154">
    <property type="entry name" value="DUF8042"/>
    <property type="match status" value="1"/>
</dbReference>
<evidence type="ECO:0000259" key="1">
    <source>
        <dbReference type="Pfam" id="PF26154"/>
    </source>
</evidence>
<dbReference type="InterPro" id="IPR058355">
    <property type="entry name" value="DUF8042"/>
</dbReference>
<feature type="domain" description="DUF8042" evidence="1">
    <location>
        <begin position="5"/>
        <end position="123"/>
    </location>
</feature>
<sequence>MKLAEPNVELIHRYVELLQSIEEGLEYVEASFKDYSKTEGDLVLADVLDALAQLQSANGQLQVIFAGKQELVGTLDQFKAVIDQCFQLEGKMEQPHEKQEIVKKSIIPSLSEWKQLIEPHLQPYTTQ</sequence>
<accession>A0ABV8BAT8</accession>
<organism evidence="2 3">
    <name type="scientific">Bacillus songklensis</name>
    <dbReference type="NCBI Taxonomy" id="1069116"/>
    <lineage>
        <taxon>Bacteria</taxon>
        <taxon>Bacillati</taxon>
        <taxon>Bacillota</taxon>
        <taxon>Bacilli</taxon>
        <taxon>Bacillales</taxon>
        <taxon>Bacillaceae</taxon>
        <taxon>Bacillus</taxon>
    </lineage>
</organism>
<gene>
    <name evidence="2" type="ORF">ACFOU2_24855</name>
</gene>
<dbReference type="EMBL" id="JBHRZT010000073">
    <property type="protein sequence ID" value="MFC3886546.1"/>
    <property type="molecule type" value="Genomic_DNA"/>
</dbReference>
<proteinExistence type="predicted"/>